<dbReference type="Gene3D" id="3.40.50.720">
    <property type="entry name" value="NAD(P)-binding Rossmann-like Domain"/>
    <property type="match status" value="1"/>
</dbReference>
<keyword evidence="3" id="KW-1185">Reference proteome</keyword>
<feature type="region of interest" description="Disordered" evidence="1">
    <location>
        <begin position="108"/>
        <end position="136"/>
    </location>
</feature>
<proteinExistence type="predicted"/>
<dbReference type="PANTHER" id="PTHR35459">
    <property type="entry name" value="T1N6.14 PROTEIN"/>
    <property type="match status" value="1"/>
</dbReference>
<dbReference type="PANTHER" id="PTHR35459:SF2">
    <property type="entry name" value="T1N6.14 PROTEIN"/>
    <property type="match status" value="1"/>
</dbReference>
<accession>A0A6A6LDK3</accession>
<reference evidence="2 3" key="1">
    <citation type="journal article" date="2020" name="Mol. Plant">
        <title>The Chromosome-Based Rubber Tree Genome Provides New Insights into Spurge Genome Evolution and Rubber Biosynthesis.</title>
        <authorList>
            <person name="Liu J."/>
            <person name="Shi C."/>
            <person name="Shi C.C."/>
            <person name="Li W."/>
            <person name="Zhang Q.J."/>
            <person name="Zhang Y."/>
            <person name="Li K."/>
            <person name="Lu H.F."/>
            <person name="Shi C."/>
            <person name="Zhu S.T."/>
            <person name="Xiao Z.Y."/>
            <person name="Nan H."/>
            <person name="Yue Y."/>
            <person name="Zhu X.G."/>
            <person name="Wu Y."/>
            <person name="Hong X.N."/>
            <person name="Fan G.Y."/>
            <person name="Tong Y."/>
            <person name="Zhang D."/>
            <person name="Mao C.L."/>
            <person name="Liu Y.L."/>
            <person name="Hao S.J."/>
            <person name="Liu W.Q."/>
            <person name="Lv M.Q."/>
            <person name="Zhang H.B."/>
            <person name="Liu Y."/>
            <person name="Hu-Tang G.R."/>
            <person name="Wang J.P."/>
            <person name="Wang J.H."/>
            <person name="Sun Y.H."/>
            <person name="Ni S.B."/>
            <person name="Chen W.B."/>
            <person name="Zhang X.C."/>
            <person name="Jiao Y.N."/>
            <person name="Eichler E.E."/>
            <person name="Li G.H."/>
            <person name="Liu X."/>
            <person name="Gao L.Z."/>
        </authorList>
    </citation>
    <scope>NUCLEOTIDE SEQUENCE [LARGE SCALE GENOMIC DNA]</scope>
    <source>
        <strain evidence="3">cv. GT1</strain>
        <tissue evidence="2">Leaf</tissue>
    </source>
</reference>
<organism evidence="2 3">
    <name type="scientific">Hevea brasiliensis</name>
    <name type="common">Para rubber tree</name>
    <name type="synonym">Siphonia brasiliensis</name>
    <dbReference type="NCBI Taxonomy" id="3981"/>
    <lineage>
        <taxon>Eukaryota</taxon>
        <taxon>Viridiplantae</taxon>
        <taxon>Streptophyta</taxon>
        <taxon>Embryophyta</taxon>
        <taxon>Tracheophyta</taxon>
        <taxon>Spermatophyta</taxon>
        <taxon>Magnoliopsida</taxon>
        <taxon>eudicotyledons</taxon>
        <taxon>Gunneridae</taxon>
        <taxon>Pentapetalae</taxon>
        <taxon>rosids</taxon>
        <taxon>fabids</taxon>
        <taxon>Malpighiales</taxon>
        <taxon>Euphorbiaceae</taxon>
        <taxon>Crotonoideae</taxon>
        <taxon>Micrandreae</taxon>
        <taxon>Hevea</taxon>
    </lineage>
</organism>
<sequence length="155" mass="16905">MGKEAEELLSLAGTLKGDVLEPEDIAYAVLYLASEESKYVSGMDFESSSSFFFSDLASSEASPVVPTVGLSLAIGLKLLMKLYKQMIAEAITTMKYKNEPADQLLQSENGSRQKAEAQLQKVKPANQPQSDRVLAKPSETARCLMLHMNGITKLN</sequence>
<evidence type="ECO:0000313" key="2">
    <source>
        <dbReference type="EMBL" id="KAF2298096.1"/>
    </source>
</evidence>
<name>A0A6A6LDK3_HEVBR</name>
<dbReference type="SUPFAM" id="SSF51735">
    <property type="entry name" value="NAD(P)-binding Rossmann-fold domains"/>
    <property type="match status" value="1"/>
</dbReference>
<dbReference type="InterPro" id="IPR036291">
    <property type="entry name" value="NAD(P)-bd_dom_sf"/>
</dbReference>
<comment type="caution">
    <text evidence="2">The sequence shown here is derived from an EMBL/GenBank/DDBJ whole genome shotgun (WGS) entry which is preliminary data.</text>
</comment>
<dbReference type="AlphaFoldDB" id="A0A6A6LDK3"/>
<protein>
    <submittedName>
        <fullName evidence="2">Uncharacterized protein</fullName>
    </submittedName>
</protein>
<dbReference type="Proteomes" id="UP000467840">
    <property type="component" value="Chromosome 1"/>
</dbReference>
<dbReference type="EMBL" id="JAAGAX010000011">
    <property type="protein sequence ID" value="KAF2298096.1"/>
    <property type="molecule type" value="Genomic_DNA"/>
</dbReference>
<evidence type="ECO:0000256" key="1">
    <source>
        <dbReference type="SAM" id="MobiDB-lite"/>
    </source>
</evidence>
<gene>
    <name evidence="2" type="ORF">GH714_013928</name>
</gene>
<evidence type="ECO:0000313" key="3">
    <source>
        <dbReference type="Proteomes" id="UP000467840"/>
    </source>
</evidence>